<reference evidence="8" key="1">
    <citation type="journal article" date="2023" name="Mol. Biol. Evol.">
        <title>Third-Generation Sequencing Reveals the Adaptive Role of the Epigenome in Three Deep-Sea Polychaetes.</title>
        <authorList>
            <person name="Perez M."/>
            <person name="Aroh O."/>
            <person name="Sun Y."/>
            <person name="Lan Y."/>
            <person name="Juniper S.K."/>
            <person name="Young C.R."/>
            <person name="Angers B."/>
            <person name="Qian P.Y."/>
        </authorList>
    </citation>
    <scope>NUCLEOTIDE SEQUENCE</scope>
    <source>
        <strain evidence="8">R07B-5</strain>
    </source>
</reference>
<evidence type="ECO:0000313" key="9">
    <source>
        <dbReference type="Proteomes" id="UP001209878"/>
    </source>
</evidence>
<protein>
    <submittedName>
        <fullName evidence="8">Uncharacterized protein</fullName>
    </submittedName>
</protein>
<evidence type="ECO:0000256" key="7">
    <source>
        <dbReference type="ARBA" id="ARBA00023273"/>
    </source>
</evidence>
<dbReference type="Proteomes" id="UP001209878">
    <property type="component" value="Unassembled WGS sequence"/>
</dbReference>
<keyword evidence="4" id="KW-0970">Cilium biogenesis/degradation</keyword>
<keyword evidence="5" id="KW-0175">Coiled coil</keyword>
<keyword evidence="3" id="KW-0963">Cytoplasm</keyword>
<dbReference type="GO" id="GO:1905515">
    <property type="term" value="P:non-motile cilium assembly"/>
    <property type="evidence" value="ECO:0007669"/>
    <property type="project" value="TreeGrafter"/>
</dbReference>
<sequence length="101" mass="11724">MDTNVTLMEGVRADIRRGAQGSGESQQERITNLLKKLQLMERCLHDSELKSEEAERDARSKDRQLSEVLEKMQKYEEGIYGLPEAVAEIKELKMQVNMRER</sequence>
<keyword evidence="9" id="KW-1185">Reference proteome</keyword>
<proteinExistence type="predicted"/>
<evidence type="ECO:0000256" key="5">
    <source>
        <dbReference type="ARBA" id="ARBA00023054"/>
    </source>
</evidence>
<evidence type="ECO:0000256" key="1">
    <source>
        <dbReference type="ARBA" id="ARBA00004120"/>
    </source>
</evidence>
<name>A0AAD9KU14_RIDPI</name>
<dbReference type="AlphaFoldDB" id="A0AAD9KU14"/>
<dbReference type="GO" id="GO:0034451">
    <property type="term" value="C:centriolar satellite"/>
    <property type="evidence" value="ECO:0007669"/>
    <property type="project" value="TreeGrafter"/>
</dbReference>
<dbReference type="GO" id="GO:0097711">
    <property type="term" value="P:ciliary basal body-plasma membrane docking"/>
    <property type="evidence" value="ECO:0007669"/>
    <property type="project" value="TreeGrafter"/>
</dbReference>
<accession>A0AAD9KU14</accession>
<evidence type="ECO:0000256" key="4">
    <source>
        <dbReference type="ARBA" id="ARBA00022794"/>
    </source>
</evidence>
<evidence type="ECO:0000256" key="6">
    <source>
        <dbReference type="ARBA" id="ARBA00023212"/>
    </source>
</evidence>
<dbReference type="EMBL" id="JAODUO010000584">
    <property type="protein sequence ID" value="KAK2177678.1"/>
    <property type="molecule type" value="Genomic_DNA"/>
</dbReference>
<dbReference type="InterPro" id="IPR026201">
    <property type="entry name" value="Cep290"/>
</dbReference>
<evidence type="ECO:0000313" key="8">
    <source>
        <dbReference type="EMBL" id="KAK2177678.1"/>
    </source>
</evidence>
<dbReference type="PANTHER" id="PTHR18879:SF20">
    <property type="entry name" value="CENTROSOMAL PROTEIN OF 290 KDA"/>
    <property type="match status" value="1"/>
</dbReference>
<keyword evidence="6" id="KW-0206">Cytoskeleton</keyword>
<keyword evidence="7" id="KW-0966">Cell projection</keyword>
<organism evidence="8 9">
    <name type="scientific">Ridgeia piscesae</name>
    <name type="common">Tubeworm</name>
    <dbReference type="NCBI Taxonomy" id="27915"/>
    <lineage>
        <taxon>Eukaryota</taxon>
        <taxon>Metazoa</taxon>
        <taxon>Spiralia</taxon>
        <taxon>Lophotrochozoa</taxon>
        <taxon>Annelida</taxon>
        <taxon>Polychaeta</taxon>
        <taxon>Sedentaria</taxon>
        <taxon>Canalipalpata</taxon>
        <taxon>Sabellida</taxon>
        <taxon>Siboglinidae</taxon>
        <taxon>Ridgeia</taxon>
    </lineage>
</organism>
<dbReference type="GO" id="GO:1905349">
    <property type="term" value="P:ciliary transition zone assembly"/>
    <property type="evidence" value="ECO:0007669"/>
    <property type="project" value="TreeGrafter"/>
</dbReference>
<evidence type="ECO:0000256" key="3">
    <source>
        <dbReference type="ARBA" id="ARBA00022490"/>
    </source>
</evidence>
<gene>
    <name evidence="8" type="ORF">NP493_585g00000</name>
</gene>
<comment type="subcellular location">
    <subcellularLocation>
        <location evidence="1">Cytoplasm</location>
        <location evidence="1">Cytoskeleton</location>
        <location evidence="1">Cilium basal body</location>
    </subcellularLocation>
    <subcellularLocation>
        <location evidence="2">Cytoplasm</location>
        <location evidence="2">Cytoskeleton</location>
        <location evidence="2">Microtubule organizing center</location>
        <location evidence="2">Centrosome</location>
    </subcellularLocation>
</comment>
<dbReference type="GO" id="GO:0035869">
    <property type="term" value="C:ciliary transition zone"/>
    <property type="evidence" value="ECO:0007669"/>
    <property type="project" value="TreeGrafter"/>
</dbReference>
<evidence type="ECO:0000256" key="2">
    <source>
        <dbReference type="ARBA" id="ARBA00004300"/>
    </source>
</evidence>
<comment type="caution">
    <text evidence="8">The sequence shown here is derived from an EMBL/GenBank/DDBJ whole genome shotgun (WGS) entry which is preliminary data.</text>
</comment>
<dbReference type="PANTHER" id="PTHR18879">
    <property type="entry name" value="CENTROSOMAL PROTEIN OF 290 KDA"/>
    <property type="match status" value="1"/>
</dbReference>